<evidence type="ECO:0000256" key="6">
    <source>
        <dbReference type="ARBA" id="ARBA00023136"/>
    </source>
</evidence>
<sequence length="627" mass="69866">MAENGLQLRSRNPSTHPKPSRGGWNAAIFIIFVEVAERFAFYGLAGNLIMYLTNELHQPTAMAAKNVNLWMGVSSLFPLVGAVVADSYLGRFKTIIFSSSIYFMGMFLLCLSVSVVPLHYREAIFFVSLYILAVGEGGHKPCVQTFAADQFDEDSEEERKAKSSFFNWWYLAIVIAGTVASLVVIYIQDNVSWVIGYGVLAGVIAAGIILFLLGIKSYRKQGPLGSPFTAVAQVFAAAARKWRVKETHDWDVYYGDERSETHMEAQPKQKTLARTKQFRFLDKAMIIDNLDASSTTRNPWRLCSINQVEEVKLVLRLIPIWLSCLMFNVVQSQLHTYYTKQGSKMNRSMGPHFQLPPASLKVFVGITILITVPIYDRILVPMARKLFGHPAGITVLQRIGVGLFLSILNVVAAALVEAKRVSVAKQHDLMDNPKAIIPIRVWWLLPQYLICGLSDTFAVVGLQELFYDQMPEGLRSLGAAAYISILGVGSFLSSAIISLVQAISSKSGEEWLGDNLNRAHLDYFYWVLAGLSALNLCVYVWTNGENNNLVCNLCVANDPLVLCHLVFTLLKEHGGGRVFKTLQWLVHSLDKEKVSLGAIVTEDEIRTSRHLRQCASEQKIPVMVSNS</sequence>
<evidence type="ECO:0000256" key="8">
    <source>
        <dbReference type="SAM" id="Phobius"/>
    </source>
</evidence>
<dbReference type="RefSeq" id="XP_008231698.2">
    <property type="nucleotide sequence ID" value="XM_008233476.2"/>
</dbReference>
<reference evidence="10" key="2">
    <citation type="submission" date="2025-08" db="UniProtKB">
        <authorList>
            <consortium name="RefSeq"/>
        </authorList>
    </citation>
    <scope>IDENTIFICATION</scope>
</reference>
<dbReference type="PANTHER" id="PTHR11654">
    <property type="entry name" value="OLIGOPEPTIDE TRANSPORTER-RELATED"/>
    <property type="match status" value="1"/>
</dbReference>
<feature type="transmembrane region" description="Helical" evidence="8">
    <location>
        <begin position="358"/>
        <end position="375"/>
    </location>
</feature>
<evidence type="ECO:0000256" key="1">
    <source>
        <dbReference type="ARBA" id="ARBA00004141"/>
    </source>
</evidence>
<feature type="transmembrane region" description="Helical" evidence="8">
    <location>
        <begin position="26"/>
        <end position="49"/>
    </location>
</feature>
<keyword evidence="3" id="KW-0597">Phosphoprotein</keyword>
<dbReference type="GeneID" id="103330861"/>
<dbReference type="InterPro" id="IPR036259">
    <property type="entry name" value="MFS_trans_sf"/>
</dbReference>
<feature type="transmembrane region" description="Helical" evidence="8">
    <location>
        <begin position="395"/>
        <end position="416"/>
    </location>
</feature>
<protein>
    <submittedName>
        <fullName evidence="10">Protein NRT1/ PTR FAMILY 5.4-like</fullName>
    </submittedName>
</protein>
<reference evidence="9" key="1">
    <citation type="journal article" date="2012" name="Nat. Commun.">
        <title>The genome of Prunus mume.</title>
        <authorList>
            <person name="Zhang Q."/>
            <person name="Chen W."/>
            <person name="Sun L."/>
            <person name="Zhao F."/>
            <person name="Huang B."/>
            <person name="Yang W."/>
            <person name="Tao Y."/>
            <person name="Wang J."/>
            <person name="Yuan Z."/>
            <person name="Fan G."/>
            <person name="Xing Z."/>
            <person name="Han C."/>
            <person name="Pan H."/>
            <person name="Zhong X."/>
            <person name="Shi W."/>
            <person name="Liang X."/>
            <person name="Du D."/>
            <person name="Sun F."/>
            <person name="Xu Z."/>
            <person name="Hao R."/>
            <person name="Lv T."/>
            <person name="Lv Y."/>
            <person name="Zheng Z."/>
            <person name="Sun M."/>
            <person name="Luo L."/>
            <person name="Cai M."/>
            <person name="Gao Y."/>
            <person name="Wang J."/>
            <person name="Yin Y."/>
            <person name="Xu X."/>
            <person name="Cheng T."/>
            <person name="Wang J."/>
        </authorList>
    </citation>
    <scope>NUCLEOTIDE SEQUENCE [LARGE SCALE GENOMIC DNA]</scope>
</reference>
<accession>A0ABM0NYH8</accession>
<dbReference type="SUPFAM" id="SSF103473">
    <property type="entry name" value="MFS general substrate transporter"/>
    <property type="match status" value="1"/>
</dbReference>
<keyword evidence="4 8" id="KW-0812">Transmembrane</keyword>
<feature type="transmembrane region" description="Helical" evidence="8">
    <location>
        <begin position="101"/>
        <end position="120"/>
    </location>
</feature>
<name>A0ABM0NYH8_PRUMU</name>
<dbReference type="Gene3D" id="1.20.1250.20">
    <property type="entry name" value="MFS general substrate transporter like domains"/>
    <property type="match status" value="1"/>
</dbReference>
<feature type="compositionally biased region" description="Polar residues" evidence="7">
    <location>
        <begin position="7"/>
        <end position="17"/>
    </location>
</feature>
<feature type="transmembrane region" description="Helical" evidence="8">
    <location>
        <begin position="480"/>
        <end position="503"/>
    </location>
</feature>
<dbReference type="InterPro" id="IPR000109">
    <property type="entry name" value="POT_fam"/>
</dbReference>
<feature type="transmembrane region" description="Helical" evidence="8">
    <location>
        <begin position="69"/>
        <end position="89"/>
    </location>
</feature>
<dbReference type="InterPro" id="IPR018456">
    <property type="entry name" value="PTR2_symporter_CS"/>
</dbReference>
<evidence type="ECO:0000256" key="4">
    <source>
        <dbReference type="ARBA" id="ARBA00022692"/>
    </source>
</evidence>
<gene>
    <name evidence="10" type="primary">LOC103330861</name>
</gene>
<evidence type="ECO:0000313" key="10">
    <source>
        <dbReference type="RefSeq" id="XP_008231698.2"/>
    </source>
</evidence>
<dbReference type="Proteomes" id="UP000694861">
    <property type="component" value="Linkage group LG5"/>
</dbReference>
<evidence type="ECO:0000256" key="2">
    <source>
        <dbReference type="ARBA" id="ARBA00005982"/>
    </source>
</evidence>
<evidence type="ECO:0000313" key="9">
    <source>
        <dbReference type="Proteomes" id="UP000694861"/>
    </source>
</evidence>
<feature type="region of interest" description="Disordered" evidence="7">
    <location>
        <begin position="1"/>
        <end position="20"/>
    </location>
</feature>
<comment type="similarity">
    <text evidence="2">Belongs to the major facilitator superfamily. Proton-dependent oligopeptide transporter (POT/PTR) (TC 2.A.17) family.</text>
</comment>
<feature type="transmembrane region" description="Helical" evidence="8">
    <location>
        <begin position="523"/>
        <end position="542"/>
    </location>
</feature>
<organism evidence="9 10">
    <name type="scientific">Prunus mume</name>
    <name type="common">Japanese apricot</name>
    <name type="synonym">Armeniaca mume</name>
    <dbReference type="NCBI Taxonomy" id="102107"/>
    <lineage>
        <taxon>Eukaryota</taxon>
        <taxon>Viridiplantae</taxon>
        <taxon>Streptophyta</taxon>
        <taxon>Embryophyta</taxon>
        <taxon>Tracheophyta</taxon>
        <taxon>Spermatophyta</taxon>
        <taxon>Magnoliopsida</taxon>
        <taxon>eudicotyledons</taxon>
        <taxon>Gunneridae</taxon>
        <taxon>Pentapetalae</taxon>
        <taxon>rosids</taxon>
        <taxon>fabids</taxon>
        <taxon>Rosales</taxon>
        <taxon>Rosaceae</taxon>
        <taxon>Amygdaloideae</taxon>
        <taxon>Amygdaleae</taxon>
        <taxon>Prunus</taxon>
    </lineage>
</organism>
<keyword evidence="5 8" id="KW-1133">Transmembrane helix</keyword>
<keyword evidence="6 8" id="KW-0472">Membrane</keyword>
<dbReference type="Pfam" id="PF00854">
    <property type="entry name" value="PTR2"/>
    <property type="match status" value="1"/>
</dbReference>
<feature type="transmembrane region" description="Helical" evidence="8">
    <location>
        <begin position="168"/>
        <end position="187"/>
    </location>
</feature>
<evidence type="ECO:0000256" key="5">
    <source>
        <dbReference type="ARBA" id="ARBA00022989"/>
    </source>
</evidence>
<dbReference type="CDD" id="cd17417">
    <property type="entry name" value="MFS_NPF5"/>
    <property type="match status" value="1"/>
</dbReference>
<keyword evidence="9" id="KW-1185">Reference proteome</keyword>
<evidence type="ECO:0000256" key="7">
    <source>
        <dbReference type="SAM" id="MobiDB-lite"/>
    </source>
</evidence>
<proteinExistence type="inferred from homology"/>
<comment type="subcellular location">
    <subcellularLocation>
        <location evidence="1">Membrane</location>
        <topology evidence="1">Multi-pass membrane protein</topology>
    </subcellularLocation>
</comment>
<dbReference type="PROSITE" id="PS01022">
    <property type="entry name" value="PTR2_1"/>
    <property type="match status" value="1"/>
</dbReference>
<feature type="transmembrane region" description="Helical" evidence="8">
    <location>
        <begin position="194"/>
        <end position="215"/>
    </location>
</feature>
<evidence type="ECO:0000256" key="3">
    <source>
        <dbReference type="ARBA" id="ARBA00022553"/>
    </source>
</evidence>
<dbReference type="InterPro" id="IPR044739">
    <property type="entry name" value="NRT1/PTR"/>
</dbReference>